<name>A0A061S9Y9_9CHLO</name>
<reference evidence="1" key="1">
    <citation type="submission" date="2014-05" db="EMBL/GenBank/DDBJ databases">
        <title>The transcriptome of the halophilic microalga Tetraselmis sp. GSL018 isolated from the Great Salt Lake, Utah.</title>
        <authorList>
            <person name="Jinkerson R.E."/>
            <person name="D'Adamo S."/>
            <person name="Posewitz M.C."/>
        </authorList>
    </citation>
    <scope>NUCLEOTIDE SEQUENCE</scope>
    <source>
        <strain evidence="1">GSL018</strain>
    </source>
</reference>
<sequence length="329" mass="35432">MPRPRAATRALFEDTGTRRCGGKFNVFICKRCGVEILENAYRFAVHLSVCKKATAEDKALAAKQLAKSKRSQNGTPRNSVPADADIYSYGLTNRASDYGFSHRYSEGVGDGLSGKRSDSDGKYGHASEIWRSKRPSDSGLGVAARFGLPLLEENKAGFWNSKSFGLPFEEDLSNFQAAQRVCESPAHAVEPGDGGKPLSGSLMHDLYGGFLGFLENTEASHGTRSLQYVRSARSLCPEPSAETLLDSMLPAGREFSHTDTLASTSYASPAMCLTSAVGENPHSFESAFDAVLCQLPPRTWPAPTIPVLYEQIPVAEGYESRATASASGD</sequence>
<accession>A0A061S9Y9</accession>
<evidence type="ECO:0000313" key="1">
    <source>
        <dbReference type="EMBL" id="JAC79680.1"/>
    </source>
</evidence>
<dbReference type="AlphaFoldDB" id="A0A061S9Y9"/>
<dbReference type="EMBL" id="GBEZ01005651">
    <property type="protein sequence ID" value="JAC79680.1"/>
    <property type="molecule type" value="Transcribed_RNA"/>
</dbReference>
<organism evidence="1">
    <name type="scientific">Tetraselmis sp. GSL018</name>
    <dbReference type="NCBI Taxonomy" id="582737"/>
    <lineage>
        <taxon>Eukaryota</taxon>
        <taxon>Viridiplantae</taxon>
        <taxon>Chlorophyta</taxon>
        <taxon>core chlorophytes</taxon>
        <taxon>Chlorodendrophyceae</taxon>
        <taxon>Chlorodendrales</taxon>
        <taxon>Chlorodendraceae</taxon>
        <taxon>Tetraselmis</taxon>
    </lineage>
</organism>
<proteinExistence type="predicted"/>
<protein>
    <submittedName>
        <fullName evidence="1">Uncharacterized protein</fullName>
    </submittedName>
</protein>
<gene>
    <name evidence="1" type="ORF">TSPGSL018_12091</name>
</gene>